<evidence type="ECO:0000313" key="2">
    <source>
        <dbReference type="Proteomes" id="UP000830671"/>
    </source>
</evidence>
<evidence type="ECO:0000313" key="1">
    <source>
        <dbReference type="EMBL" id="UQC81094.1"/>
    </source>
</evidence>
<dbReference type="RefSeq" id="XP_049142722.1">
    <property type="nucleotide sequence ID" value="XM_049285579.1"/>
</dbReference>
<proteinExistence type="predicted"/>
<dbReference type="GeneID" id="73340589"/>
<dbReference type="AlphaFoldDB" id="A0A9Q8SPC8"/>
<dbReference type="EMBL" id="CP019475">
    <property type="protein sequence ID" value="UQC81094.1"/>
    <property type="molecule type" value="Genomic_DNA"/>
</dbReference>
<gene>
    <name evidence="1" type="ORF">CLUP02_06580</name>
</gene>
<organism evidence="1 2">
    <name type="scientific">Colletotrichum lupini</name>
    <dbReference type="NCBI Taxonomy" id="145971"/>
    <lineage>
        <taxon>Eukaryota</taxon>
        <taxon>Fungi</taxon>
        <taxon>Dikarya</taxon>
        <taxon>Ascomycota</taxon>
        <taxon>Pezizomycotina</taxon>
        <taxon>Sordariomycetes</taxon>
        <taxon>Hypocreomycetidae</taxon>
        <taxon>Glomerellales</taxon>
        <taxon>Glomerellaceae</taxon>
        <taxon>Colletotrichum</taxon>
        <taxon>Colletotrichum acutatum species complex</taxon>
    </lineage>
</organism>
<name>A0A9Q8SPC8_9PEZI</name>
<sequence length="100" mass="10804">MPVERESIVITMKKVVTSLKQAHFRRLMRSLLAFVKTAAAVIGGILGSKAAKASQVDDSLPTSEARLTQHTDSHGCLQQDNKTIINTSGIAACRHQMESA</sequence>
<dbReference type="KEGG" id="clup:CLUP02_06580"/>
<reference evidence="1" key="1">
    <citation type="journal article" date="2021" name="Mol. Plant Microbe Interact.">
        <title>Complete Genome Sequence of the Plant-Pathogenic Fungus Colletotrichum lupini.</title>
        <authorList>
            <person name="Baroncelli R."/>
            <person name="Pensec F."/>
            <person name="Da Lio D."/>
            <person name="Boufleur T."/>
            <person name="Vicente I."/>
            <person name="Sarrocco S."/>
            <person name="Picot A."/>
            <person name="Baraldi E."/>
            <person name="Sukno S."/>
            <person name="Thon M."/>
            <person name="Le Floch G."/>
        </authorList>
    </citation>
    <scope>NUCLEOTIDE SEQUENCE</scope>
    <source>
        <strain evidence="1">IMI 504893</strain>
    </source>
</reference>
<dbReference type="Proteomes" id="UP000830671">
    <property type="component" value="Chromosome 3"/>
</dbReference>
<protein>
    <submittedName>
        <fullName evidence="1">Uncharacterized protein</fullName>
    </submittedName>
</protein>
<accession>A0A9Q8SPC8</accession>
<keyword evidence="2" id="KW-1185">Reference proteome</keyword>